<evidence type="ECO:0000259" key="1">
    <source>
        <dbReference type="PROSITE" id="PS51186"/>
    </source>
</evidence>
<name>A0A163MIX3_ABSGL</name>
<organism evidence="2">
    <name type="scientific">Absidia glauca</name>
    <name type="common">Pin mould</name>
    <dbReference type="NCBI Taxonomy" id="4829"/>
    <lineage>
        <taxon>Eukaryota</taxon>
        <taxon>Fungi</taxon>
        <taxon>Fungi incertae sedis</taxon>
        <taxon>Mucoromycota</taxon>
        <taxon>Mucoromycotina</taxon>
        <taxon>Mucoromycetes</taxon>
        <taxon>Mucorales</taxon>
        <taxon>Cunninghamellaceae</taxon>
        <taxon>Absidia</taxon>
    </lineage>
</organism>
<dbReference type="Gene3D" id="3.40.630.30">
    <property type="match status" value="1"/>
</dbReference>
<reference evidence="2" key="1">
    <citation type="submission" date="2016-04" db="EMBL/GenBank/DDBJ databases">
        <authorList>
            <person name="Evans L.H."/>
            <person name="Alamgir A."/>
            <person name="Owens N."/>
            <person name="Weber N.D."/>
            <person name="Virtaneva K."/>
            <person name="Barbian K."/>
            <person name="Babar A."/>
            <person name="Rosenke K."/>
        </authorList>
    </citation>
    <scope>NUCLEOTIDE SEQUENCE [LARGE SCALE GENOMIC DNA]</scope>
    <source>
        <strain evidence="2">CBS 101.48</strain>
    </source>
</reference>
<dbReference type="CDD" id="cd04301">
    <property type="entry name" value="NAT_SF"/>
    <property type="match status" value="1"/>
</dbReference>
<dbReference type="Pfam" id="PF08445">
    <property type="entry name" value="FR47"/>
    <property type="match status" value="1"/>
</dbReference>
<dbReference type="SUPFAM" id="SSF55729">
    <property type="entry name" value="Acyl-CoA N-acyltransferases (Nat)"/>
    <property type="match status" value="1"/>
</dbReference>
<dbReference type="GO" id="GO:0016747">
    <property type="term" value="F:acyltransferase activity, transferring groups other than amino-acyl groups"/>
    <property type="evidence" value="ECO:0007669"/>
    <property type="project" value="InterPro"/>
</dbReference>
<dbReference type="AlphaFoldDB" id="A0A163MIX3"/>
<dbReference type="EMBL" id="LT554468">
    <property type="protein sequence ID" value="SAM05419.1"/>
    <property type="molecule type" value="Genomic_DNA"/>
</dbReference>
<sequence>MTASPTSYNVVQYNDVHDFRKNTQSTLEATEVLNTFPLWMAGMMASSSSPTPQSYGALFQSDRLVCVYICAEGNSYIGWCDADPAIPDSPALVQAITELLTTGVALDAISSLHGYCPAVELFHKIRQTIVPRENTTPDDYKTWSLQVTNKQQIRHTRHLKARLLPAGWMDFLLLLEWAEAFIRDCGIHEPFDMWDQCAAEIAQGTAYFWCLDDGIPVAMVWKRRALRYGISLAYVYTPPEHRNKGYAAAMVAQFTEALLSEGYSYVTLLMDGNRDPIKNMYASVGYQVVGSICRFAY</sequence>
<dbReference type="InterPro" id="IPR013653">
    <property type="entry name" value="GCN5-like_dom"/>
</dbReference>
<evidence type="ECO:0000313" key="2">
    <source>
        <dbReference type="EMBL" id="SAM05419.1"/>
    </source>
</evidence>
<gene>
    <name evidence="2" type="primary">ABSGL_11294.1 scaffold 12295</name>
</gene>
<dbReference type="InParanoid" id="A0A163MIX3"/>
<dbReference type="PROSITE" id="PS51186">
    <property type="entry name" value="GNAT"/>
    <property type="match status" value="1"/>
</dbReference>
<keyword evidence="3" id="KW-1185">Reference proteome</keyword>
<protein>
    <recommendedName>
        <fullName evidence="1">N-acetyltransferase domain-containing protein</fullName>
    </recommendedName>
</protein>
<dbReference type="InterPro" id="IPR016181">
    <property type="entry name" value="Acyl_CoA_acyltransferase"/>
</dbReference>
<dbReference type="OrthoDB" id="61870at2759"/>
<accession>A0A163MIX3</accession>
<proteinExistence type="predicted"/>
<dbReference type="InterPro" id="IPR000182">
    <property type="entry name" value="GNAT_dom"/>
</dbReference>
<evidence type="ECO:0000313" key="3">
    <source>
        <dbReference type="Proteomes" id="UP000078561"/>
    </source>
</evidence>
<dbReference type="Proteomes" id="UP000078561">
    <property type="component" value="Unassembled WGS sequence"/>
</dbReference>
<feature type="domain" description="N-acetyltransferase" evidence="1">
    <location>
        <begin position="161"/>
        <end position="297"/>
    </location>
</feature>